<dbReference type="EMBL" id="CP022748">
    <property type="protein sequence ID" value="ASY46808.1"/>
    <property type="molecule type" value="Genomic_DNA"/>
</dbReference>
<dbReference type="Pfam" id="PF09313">
    <property type="entry name" value="TehB-like"/>
    <property type="match status" value="1"/>
</dbReference>
<evidence type="ECO:0000259" key="1">
    <source>
        <dbReference type="Pfam" id="PF09313"/>
    </source>
</evidence>
<sequence>MTGPAPYSSSPVFDQDTLPAALRARHDTKAGVWGLIRVLEGELKLTYLEPASEVILKPGHPGLIEPQQPHFVTPLGPMRMQVEFYHEPPPKS</sequence>
<reference evidence="3 5" key="1">
    <citation type="submission" date="2014-12" db="EMBL/GenBank/DDBJ databases">
        <title>Whole genome sequencing of Sphingobium xenophagum OW59.</title>
        <authorList>
            <person name="Ohta Y."/>
            <person name="Nishi S."/>
            <person name="Hatada Y."/>
        </authorList>
    </citation>
    <scope>NUCLEOTIDE SEQUENCE [LARGE SCALE GENOMIC DNA]</scope>
    <source>
        <strain evidence="3 5">OW59</strain>
    </source>
</reference>
<dbReference type="SUPFAM" id="SSF51197">
    <property type="entry name" value="Clavaminate synthase-like"/>
    <property type="match status" value="1"/>
</dbReference>
<dbReference type="STRING" id="1192759.GCA_000277525_02430"/>
<proteinExistence type="predicted"/>
<feature type="domain" description="TehB/YeaR-like" evidence="1">
    <location>
        <begin position="9"/>
        <end position="82"/>
    </location>
</feature>
<organism evidence="2 4">
    <name type="scientific">Sphingobium xenophagum</name>
    <dbReference type="NCBI Taxonomy" id="121428"/>
    <lineage>
        <taxon>Bacteria</taxon>
        <taxon>Pseudomonadati</taxon>
        <taxon>Pseudomonadota</taxon>
        <taxon>Alphaproteobacteria</taxon>
        <taxon>Sphingomonadales</taxon>
        <taxon>Sphingomonadaceae</taxon>
        <taxon>Sphingobium</taxon>
    </lineage>
</organism>
<evidence type="ECO:0000313" key="2">
    <source>
        <dbReference type="EMBL" id="ASY46808.1"/>
    </source>
</evidence>
<keyword evidence="5" id="KW-1185">Reference proteome</keyword>
<name>A0A249MZR0_SPHXE</name>
<dbReference type="InterPro" id="IPR014710">
    <property type="entry name" value="RmlC-like_jellyroll"/>
</dbReference>
<keyword evidence="2" id="KW-0614">Plasmid</keyword>
<gene>
    <name evidence="2" type="ORF">CJD35_20160</name>
    <name evidence="3" type="ORF">MBESOW_P4211</name>
</gene>
<dbReference type="EMBL" id="BBQY01000061">
    <property type="protein sequence ID" value="GBH33046.1"/>
    <property type="molecule type" value="Genomic_DNA"/>
</dbReference>
<evidence type="ECO:0000313" key="5">
    <source>
        <dbReference type="Proteomes" id="UP000290975"/>
    </source>
</evidence>
<protein>
    <submittedName>
        <fullName evidence="2">DUF1971 domain-containing protein</fullName>
    </submittedName>
</protein>
<evidence type="ECO:0000313" key="3">
    <source>
        <dbReference type="EMBL" id="GBH33046.1"/>
    </source>
</evidence>
<dbReference type="InterPro" id="IPR015392">
    <property type="entry name" value="TehB/YeaR-like_dom"/>
</dbReference>
<accession>A0A401J8N9</accession>
<dbReference type="AlphaFoldDB" id="A0A249MZR0"/>
<geneLocation type="plasmid" evidence="2 4">
    <name>p2</name>
</geneLocation>
<dbReference type="Gene3D" id="2.60.120.10">
    <property type="entry name" value="Jelly Rolls"/>
    <property type="match status" value="1"/>
</dbReference>
<dbReference type="Proteomes" id="UP000290975">
    <property type="component" value="Unassembled WGS sequence"/>
</dbReference>
<evidence type="ECO:0000313" key="4">
    <source>
        <dbReference type="Proteomes" id="UP000217141"/>
    </source>
</evidence>
<dbReference type="Proteomes" id="UP000217141">
    <property type="component" value="Plasmid p2"/>
</dbReference>
<reference evidence="2 4" key="2">
    <citation type="submission" date="2017-08" db="EMBL/GenBank/DDBJ databases">
        <title>Whole Genome Sequence of Sphingobium hydrophobicum C1: Insights into Adaption to the Electronic-waste Contaminated Sediment.</title>
        <authorList>
            <person name="Song D."/>
            <person name="Chen X."/>
            <person name="Xu M."/>
        </authorList>
    </citation>
    <scope>NUCLEOTIDE SEQUENCE [LARGE SCALE GENOMIC DNA]</scope>
    <source>
        <strain evidence="2 4">C1</strain>
        <plasmid evidence="2 4">p2</plasmid>
    </source>
</reference>
<dbReference type="KEGG" id="shyd:CJD35_20160"/>
<accession>A0A249MZR0</accession>
<dbReference type="RefSeq" id="WP_011950472.1">
    <property type="nucleotide sequence ID" value="NZ_BBQY01000061.1"/>
</dbReference>